<proteinExistence type="predicted"/>
<dbReference type="Proteomes" id="UP000287910">
    <property type="component" value="Unassembled WGS sequence"/>
</dbReference>
<dbReference type="RefSeq" id="WP_126658485.1">
    <property type="nucleotide sequence ID" value="NZ_RYYR01000008.1"/>
</dbReference>
<gene>
    <name evidence="1" type="ORF">EK386_07415</name>
</gene>
<sequence length="472" mass="54822">MITEVVRPNVKNFTKSLRDMGYTFEIAVADILDNSISANTKNIEIIALDTPSMTLALLDDGNGMDEEELIEAMRLGSKDPDEERKKFDLGRFGLGLKTASFSQCKKLTVISKREKEIHARQWDLDYIEDTDEWNLITPNIKDLVELPLFRELNNQTKGTLVIWESIDAIKKEDFYDNIYKLREHLSIVFHRFIEGSIRGKKINVIVNKIPLQAFNPFNEKNDATQCLFEQRIVINNDVISVQPFILPHHSKMSSQEYERYATSEGYTKSQGFYLYRGGRLLIHGTWWGLHKVGDVHRLVRIKVDIPNNQDHLWHIDIKKSTANPEGNIKKELKKILGQVLERGSRPYTGRSKKIEDKTTTRFWEVEHINDGIRFTINKEHPILHQIKELGVKDQNELLDAYLKGIEAYLPLSAIQSHMMTEPHKIKQENSMAFNEIYDLAQKLKSMNLSKDYIDQILKTEVFKDHKELLLDE</sequence>
<evidence type="ECO:0000313" key="2">
    <source>
        <dbReference type="Proteomes" id="UP000287910"/>
    </source>
</evidence>
<dbReference type="InterPro" id="IPR036890">
    <property type="entry name" value="HATPase_C_sf"/>
</dbReference>
<organism evidence="1 2">
    <name type="scientific">Lysinibacillus antri</name>
    <dbReference type="NCBI Taxonomy" id="2498145"/>
    <lineage>
        <taxon>Bacteria</taxon>
        <taxon>Bacillati</taxon>
        <taxon>Bacillota</taxon>
        <taxon>Bacilli</taxon>
        <taxon>Bacillales</taxon>
        <taxon>Bacillaceae</taxon>
        <taxon>Lysinibacillus</taxon>
    </lineage>
</organism>
<reference evidence="1 2" key="1">
    <citation type="submission" date="2018-12" db="EMBL/GenBank/DDBJ databases">
        <title>Lysinibacillus antri sp. nov., isolated from a cave soil.</title>
        <authorList>
            <person name="Narsing Rao M.P."/>
            <person name="Zhang H."/>
            <person name="Dong Z.-Y."/>
            <person name="Niu X.-K."/>
            <person name="Zhang K."/>
            <person name="Fang B.-Z."/>
            <person name="Kang Y.-Q."/>
            <person name="Xiao M."/>
            <person name="Li W.-J."/>
        </authorList>
    </citation>
    <scope>NUCLEOTIDE SEQUENCE [LARGE SCALE GENOMIC DNA]</scope>
    <source>
        <strain evidence="1 2">SYSU K30002</strain>
    </source>
</reference>
<dbReference type="EMBL" id="RYYR01000008">
    <property type="protein sequence ID" value="RUL53950.1"/>
    <property type="molecule type" value="Genomic_DNA"/>
</dbReference>
<accession>A0A432LCS3</accession>
<evidence type="ECO:0000313" key="1">
    <source>
        <dbReference type="EMBL" id="RUL53950.1"/>
    </source>
</evidence>
<dbReference type="SUPFAM" id="SSF55874">
    <property type="entry name" value="ATPase domain of HSP90 chaperone/DNA topoisomerase II/histidine kinase"/>
    <property type="match status" value="1"/>
</dbReference>
<comment type="caution">
    <text evidence="1">The sequence shown here is derived from an EMBL/GenBank/DDBJ whole genome shotgun (WGS) entry which is preliminary data.</text>
</comment>
<dbReference type="Pfam" id="PF13589">
    <property type="entry name" value="HATPase_c_3"/>
    <property type="match status" value="1"/>
</dbReference>
<keyword evidence="2" id="KW-1185">Reference proteome</keyword>
<dbReference type="Gene3D" id="3.30.565.10">
    <property type="entry name" value="Histidine kinase-like ATPase, C-terminal domain"/>
    <property type="match status" value="1"/>
</dbReference>
<keyword evidence="1" id="KW-0067">ATP-binding</keyword>
<protein>
    <submittedName>
        <fullName evidence="1">ATP-binding protein</fullName>
    </submittedName>
</protein>
<keyword evidence="1" id="KW-0547">Nucleotide-binding</keyword>
<dbReference type="AlphaFoldDB" id="A0A432LCS3"/>
<name>A0A432LCS3_9BACI</name>
<dbReference type="GO" id="GO:0005524">
    <property type="term" value="F:ATP binding"/>
    <property type="evidence" value="ECO:0007669"/>
    <property type="project" value="UniProtKB-KW"/>
</dbReference>